<dbReference type="SUPFAM" id="SSF52540">
    <property type="entry name" value="P-loop containing nucleoside triphosphate hydrolases"/>
    <property type="match status" value="2"/>
</dbReference>
<feature type="transmembrane region" description="Helical" evidence="6">
    <location>
        <begin position="222"/>
        <end position="243"/>
    </location>
</feature>
<dbReference type="InterPro" id="IPR026082">
    <property type="entry name" value="ABCA"/>
</dbReference>
<evidence type="ECO:0000256" key="3">
    <source>
        <dbReference type="ARBA" id="ARBA00022741"/>
    </source>
</evidence>
<gene>
    <name evidence="8" type="ORF">QQX98_001286</name>
</gene>
<keyword evidence="6" id="KW-0472">Membrane</keyword>
<dbReference type="Gene3D" id="3.40.50.300">
    <property type="entry name" value="P-loop containing nucleotide triphosphate hydrolases"/>
    <property type="match status" value="2"/>
</dbReference>
<dbReference type="CDD" id="cd03263">
    <property type="entry name" value="ABC_subfamily_A"/>
    <property type="match status" value="2"/>
</dbReference>
<dbReference type="PANTHER" id="PTHR19229:SF36">
    <property type="entry name" value="ATP-BINDING CASSETTE SUB-FAMILY A MEMBER 2"/>
    <property type="match status" value="1"/>
</dbReference>
<feature type="transmembrane region" description="Helical" evidence="6">
    <location>
        <begin position="340"/>
        <end position="359"/>
    </location>
</feature>
<comment type="caution">
    <text evidence="8">The sequence shown here is derived from an EMBL/GenBank/DDBJ whole genome shotgun (WGS) entry which is preliminary data.</text>
</comment>
<evidence type="ECO:0000256" key="6">
    <source>
        <dbReference type="SAM" id="Phobius"/>
    </source>
</evidence>
<name>A0ABR1HP99_9HYPO</name>
<keyword evidence="6" id="KW-1133">Transmembrane helix</keyword>
<dbReference type="Pfam" id="PF00005">
    <property type="entry name" value="ABC_tran"/>
    <property type="match status" value="2"/>
</dbReference>
<dbReference type="InterPro" id="IPR027417">
    <property type="entry name" value="P-loop_NTPase"/>
</dbReference>
<dbReference type="PROSITE" id="PS50893">
    <property type="entry name" value="ABC_TRANSPORTER_2"/>
    <property type="match status" value="2"/>
</dbReference>
<dbReference type="SMART" id="SM00382">
    <property type="entry name" value="AAA"/>
    <property type="match status" value="2"/>
</dbReference>
<feature type="region of interest" description="Disordered" evidence="5">
    <location>
        <begin position="1491"/>
        <end position="1524"/>
    </location>
</feature>
<reference evidence="8 9" key="1">
    <citation type="journal article" date="2025" name="Microbiol. Resour. Announc.">
        <title>Draft genome sequences for Neonectria magnoliae and Neonectria punicea, canker pathogens of Liriodendron tulipifera and Acer saccharum in West Virginia.</title>
        <authorList>
            <person name="Petronek H.M."/>
            <person name="Kasson M.T."/>
            <person name="Metheny A.M."/>
            <person name="Stauder C.M."/>
            <person name="Lovett B."/>
            <person name="Lynch S.C."/>
            <person name="Garnas J.R."/>
            <person name="Kasson L.R."/>
            <person name="Stajich J.E."/>
        </authorList>
    </citation>
    <scope>NUCLEOTIDE SEQUENCE [LARGE SCALE GENOMIC DNA]</scope>
    <source>
        <strain evidence="8 9">NRRL 64653</strain>
    </source>
</reference>
<feature type="transmembrane region" description="Helical" evidence="6">
    <location>
        <begin position="1060"/>
        <end position="1081"/>
    </location>
</feature>
<feature type="transmembrane region" description="Helical" evidence="6">
    <location>
        <begin position="408"/>
        <end position="428"/>
    </location>
</feature>
<feature type="transmembrane region" description="Helical" evidence="6">
    <location>
        <begin position="24"/>
        <end position="45"/>
    </location>
</feature>
<dbReference type="PROSITE" id="PS00211">
    <property type="entry name" value="ABC_TRANSPORTER_1"/>
    <property type="match status" value="1"/>
</dbReference>
<feature type="domain" description="ABC transporter" evidence="7">
    <location>
        <begin position="1171"/>
        <end position="1398"/>
    </location>
</feature>
<keyword evidence="1" id="KW-0813">Transport</keyword>
<evidence type="ECO:0000313" key="8">
    <source>
        <dbReference type="EMBL" id="KAK7422996.1"/>
    </source>
</evidence>
<feature type="transmembrane region" description="Helical" evidence="6">
    <location>
        <begin position="310"/>
        <end position="333"/>
    </location>
</feature>
<keyword evidence="2" id="KW-0677">Repeat</keyword>
<dbReference type="CDD" id="cd12148">
    <property type="entry name" value="fungal_TF_MHR"/>
    <property type="match status" value="1"/>
</dbReference>
<keyword evidence="9" id="KW-1185">Reference proteome</keyword>
<protein>
    <recommendedName>
        <fullName evidence="7">ABC transporter domain-containing protein</fullName>
    </recommendedName>
</protein>
<feature type="transmembrane region" description="Helical" evidence="6">
    <location>
        <begin position="1093"/>
        <end position="1114"/>
    </location>
</feature>
<dbReference type="PANTHER" id="PTHR19229">
    <property type="entry name" value="ATP-BINDING CASSETTE TRANSPORTER SUBFAMILY A ABCA"/>
    <property type="match status" value="1"/>
</dbReference>
<dbReference type="InterPro" id="IPR003593">
    <property type="entry name" value="AAA+_ATPase"/>
</dbReference>
<feature type="transmembrane region" description="Helical" evidence="6">
    <location>
        <begin position="825"/>
        <end position="845"/>
    </location>
</feature>
<feature type="transmembrane region" description="Helical" evidence="6">
    <location>
        <begin position="959"/>
        <end position="979"/>
    </location>
</feature>
<organism evidence="8 9">
    <name type="scientific">Neonectria punicea</name>
    <dbReference type="NCBI Taxonomy" id="979145"/>
    <lineage>
        <taxon>Eukaryota</taxon>
        <taxon>Fungi</taxon>
        <taxon>Dikarya</taxon>
        <taxon>Ascomycota</taxon>
        <taxon>Pezizomycotina</taxon>
        <taxon>Sordariomycetes</taxon>
        <taxon>Hypocreomycetidae</taxon>
        <taxon>Hypocreales</taxon>
        <taxon>Nectriaceae</taxon>
        <taxon>Neonectria</taxon>
    </lineage>
</organism>
<keyword evidence="3" id="KW-0547">Nucleotide-binding</keyword>
<accession>A0ABR1HP99</accession>
<dbReference type="Proteomes" id="UP001498476">
    <property type="component" value="Unassembled WGS sequence"/>
</dbReference>
<feature type="domain" description="ABC transporter" evidence="7">
    <location>
        <begin position="455"/>
        <end position="694"/>
    </location>
</feature>
<sequence length="1712" mass="187937">MWLLCRQIWTLAVKDFRIILYRRWFSTLVRALLFPLLFVIFLSYAKNLFFPPAHYGIGETSAIRSLSEAVDAASGQRDRLVFINSGFTDGDIDRVISNVITPLKNTSVNTWVLEHERELGTACRSSGRGSSRCIAAAVFYSSPSEGNGGVWNYSLQTDGTFGSKVDTGATSNDAQIYTLPLQHAIDFAIGHIDSEATSETVFEYPFTSQTNKERKDDVNSKFMGNIISILAAAFYVSMLGVLYQLTGLMATERETGMAQLLDTMMPNKARWQPQAVRLLSHNLVFSMMYAPGWIVMGAVMGAMVFPETSIVILLVSILLCGFSITDLAIFFGCCFRKAQLSGITAVILTLVLAIVAQVSGNLATWLVVILSLLFPPMNYVYLVVLIARWESRNQSVQLVKSAPSSNSTLPIIAFWIFAILHTLVYPFLGALIETRLFGTTPNSRTTEAPNAPVAVRLLGFTKTYQPGLAQRIFSYFTKRTIRPVVAVQDLDLHAYRGEVMVLLGANGSGKSTTLDAIAGMSSASSGEVYVSYAETGRSFGHCPQTNVLWDELTVEEHLRIFDGVKNVNGRSTVLEMKALIEACDLSPKTSTWSKALSGGQKCKLQLALMFVGGPSVCCVDEVSSGVDPLSRRKLWDILLGERGRRTILLTTHFLDEADLLADRIAILSHGVLKACGTSVELKQTEGVGYRVHVHNPPGTVQRVHGDELHIQHDEEIVYLSGSTENTCRLLRRLEHDGVSEYRVDGPTLEDVFLKIADEASLEKRGPRQRHKHRRLTAESDAPLMNAGHSKPNVVPTLLSGTKTGVLKQAKVLLSKRFAIFRRNPVPYIVAIAIPIIAAGCCTLFLKNIAATDCDPDLESLSSGLVEAALETISNAPLGSVTMVDTLAQFNYGVQQQYADLNPGGFFLGDKPTIAWRADGPLVFGQTLQNLLDSTILNITIHSNYKPLAIPSVGKISDSLIFTTVFGLAMAVYPAFFGLYPTFERLRGIRGMHYSNGVHAYLVFDFLVTLLISAVVTIILGAVTDIWYHLEYLFTVFLLYGTASTLFAYDLSLVFKSQLAAFAVTAATQAGMFLVFFIAYVASFSYVDSSNQTSTLNIIFFTMGAIDVFGGPILYLSVQSLLLFGILLWKDSGLDIFHYFKRRKVRGGKDPATTEIEMGQTNRGFSRGDDCLEIHNLKKQFKEHLAVDDVSFTVSRGECFALLGPNGGGKTTCISLIRGDLTPTGRDAEVFVDGTSVIAHRAQARSKLGVCPQIDPLDNMTVGGRLRFYAEVRGIRDPQHNIDAIIQGLGLPEYVSRIATKLSGGNKRKLSLGIALMGNPAVLLLDEPSSGMDALSKRKMWRTLASVIPGRALVLTTHSMEEANALASRAGVLASKMLALGTTEELKAKYGTGYVAHLVHRDAPHTSAEDMEGILAWIQHQFPGIAASRVDSVHHGQARFEIEPRDNANVWTRTAPSNLGALTVERALAALTIERIFFAWSLNLTPSPSFYRLRPRQPQPGSGIPSQSPPWSPSPSRNAAPEAKPSLVTSRFLPGGSLLNAFETVEVFRRDMAPLFPFLITPLDQTPADLATQKPVLFMAIMVVASQSDVDHQLILAKAFREEACRRIFVDGEKNIGLLHGLLVYIAWYHTYVQLGDQICTLIHMAVSLVTDLGIDKEPRPFTNIAPGALKEFSRSRVPVAERTLEERRCQLGVFWLSSTFAVEFLQVNITTS</sequence>
<evidence type="ECO:0000256" key="4">
    <source>
        <dbReference type="ARBA" id="ARBA00022840"/>
    </source>
</evidence>
<proteinExistence type="predicted"/>
<dbReference type="EMBL" id="JAZAVJ010000012">
    <property type="protein sequence ID" value="KAK7422996.1"/>
    <property type="molecule type" value="Genomic_DNA"/>
</dbReference>
<keyword evidence="4" id="KW-0067">ATP-binding</keyword>
<evidence type="ECO:0000259" key="7">
    <source>
        <dbReference type="PROSITE" id="PS50893"/>
    </source>
</evidence>
<feature type="transmembrane region" description="Helical" evidence="6">
    <location>
        <begin position="999"/>
        <end position="1022"/>
    </location>
</feature>
<evidence type="ECO:0000256" key="2">
    <source>
        <dbReference type="ARBA" id="ARBA00022737"/>
    </source>
</evidence>
<feature type="transmembrane region" description="Helical" evidence="6">
    <location>
        <begin position="1029"/>
        <end position="1048"/>
    </location>
</feature>
<feature type="transmembrane region" description="Helical" evidence="6">
    <location>
        <begin position="283"/>
        <end position="304"/>
    </location>
</feature>
<evidence type="ECO:0000256" key="1">
    <source>
        <dbReference type="ARBA" id="ARBA00022448"/>
    </source>
</evidence>
<evidence type="ECO:0000256" key="5">
    <source>
        <dbReference type="SAM" id="MobiDB-lite"/>
    </source>
</evidence>
<feature type="transmembrane region" description="Helical" evidence="6">
    <location>
        <begin position="365"/>
        <end position="387"/>
    </location>
</feature>
<keyword evidence="6" id="KW-0812">Transmembrane</keyword>
<evidence type="ECO:0000313" key="9">
    <source>
        <dbReference type="Proteomes" id="UP001498476"/>
    </source>
</evidence>
<dbReference type="InterPro" id="IPR017871">
    <property type="entry name" value="ABC_transporter-like_CS"/>
</dbReference>
<dbReference type="InterPro" id="IPR003439">
    <property type="entry name" value="ABC_transporter-like_ATP-bd"/>
</dbReference>